<sequence length="185" mass="19859">MVHKKQQGFTLIELVIVIIILGILAAIAAPKFLNLRSSAVSASVQGVEAALSSAMTLAIARIEIDNAESSVEYLDQTISLTAGMPDASAGSLRALLEIDVPSSWTRNWETVACDEPEFCILGNMYVGKPGYVTVPNFPLSSNGGLDRVSYIWPNGYTLNSNGCYAFYINEASKEIYHTGSITDGC</sequence>
<dbReference type="InterPro" id="IPR045584">
    <property type="entry name" value="Pilin-like"/>
</dbReference>
<dbReference type="RefSeq" id="WP_284205189.1">
    <property type="nucleotide sequence ID" value="NZ_BSPQ01000018.1"/>
</dbReference>
<evidence type="ECO:0000313" key="3">
    <source>
        <dbReference type="Proteomes" id="UP001157353"/>
    </source>
</evidence>
<dbReference type="EMBL" id="BSPQ01000018">
    <property type="protein sequence ID" value="GLS92093.1"/>
    <property type="molecule type" value="Genomic_DNA"/>
</dbReference>
<dbReference type="Pfam" id="PF07963">
    <property type="entry name" value="N_methyl"/>
    <property type="match status" value="1"/>
</dbReference>
<organism evidence="2 3">
    <name type="scientific">Psychromonas marina</name>
    <dbReference type="NCBI Taxonomy" id="88364"/>
    <lineage>
        <taxon>Bacteria</taxon>
        <taxon>Pseudomonadati</taxon>
        <taxon>Pseudomonadota</taxon>
        <taxon>Gammaproteobacteria</taxon>
        <taxon>Alteromonadales</taxon>
        <taxon>Psychromonadaceae</taxon>
        <taxon>Psychromonas</taxon>
    </lineage>
</organism>
<evidence type="ECO:0000256" key="1">
    <source>
        <dbReference type="SAM" id="Phobius"/>
    </source>
</evidence>
<accession>A0ABQ6E4H8</accession>
<name>A0ABQ6E4H8_9GAMM</name>
<proteinExistence type="predicted"/>
<dbReference type="SUPFAM" id="SSF54523">
    <property type="entry name" value="Pili subunits"/>
    <property type="match status" value="1"/>
</dbReference>
<reference evidence="3" key="1">
    <citation type="journal article" date="2019" name="Int. J. Syst. Evol. Microbiol.">
        <title>The Global Catalogue of Microorganisms (GCM) 10K type strain sequencing project: providing services to taxonomists for standard genome sequencing and annotation.</title>
        <authorList>
            <consortium name="The Broad Institute Genomics Platform"/>
            <consortium name="The Broad Institute Genome Sequencing Center for Infectious Disease"/>
            <person name="Wu L."/>
            <person name="Ma J."/>
        </authorList>
    </citation>
    <scope>NUCLEOTIDE SEQUENCE [LARGE SCALE GENOMIC DNA]</scope>
    <source>
        <strain evidence="3">NBRC 103166</strain>
    </source>
</reference>
<keyword evidence="1" id="KW-1133">Transmembrane helix</keyword>
<dbReference type="PROSITE" id="PS00409">
    <property type="entry name" value="PROKAR_NTER_METHYL"/>
    <property type="match status" value="1"/>
</dbReference>
<dbReference type="InterPro" id="IPR012902">
    <property type="entry name" value="N_methyl_site"/>
</dbReference>
<keyword evidence="1" id="KW-0472">Membrane</keyword>
<keyword evidence="1" id="KW-0812">Transmembrane</keyword>
<evidence type="ECO:0000313" key="2">
    <source>
        <dbReference type="EMBL" id="GLS92093.1"/>
    </source>
</evidence>
<dbReference type="Proteomes" id="UP001157353">
    <property type="component" value="Unassembled WGS sequence"/>
</dbReference>
<keyword evidence="3" id="KW-1185">Reference proteome</keyword>
<dbReference type="NCBIfam" id="TIGR02532">
    <property type="entry name" value="IV_pilin_GFxxxE"/>
    <property type="match status" value="1"/>
</dbReference>
<dbReference type="Gene3D" id="3.30.700.10">
    <property type="entry name" value="Glycoprotein, Type 4 Pilin"/>
    <property type="match status" value="1"/>
</dbReference>
<gene>
    <name evidence="2" type="ORF">GCM10007916_31630</name>
</gene>
<feature type="transmembrane region" description="Helical" evidence="1">
    <location>
        <begin position="12"/>
        <end position="33"/>
    </location>
</feature>
<comment type="caution">
    <text evidence="2">The sequence shown here is derived from an EMBL/GenBank/DDBJ whole genome shotgun (WGS) entry which is preliminary data.</text>
</comment>
<protein>
    <recommendedName>
        <fullName evidence="4">Prepilin-type N-terminal cleavage/methylation domain-containing protein</fullName>
    </recommendedName>
</protein>
<evidence type="ECO:0008006" key="4">
    <source>
        <dbReference type="Google" id="ProtNLM"/>
    </source>
</evidence>